<evidence type="ECO:0000313" key="8">
    <source>
        <dbReference type="Proteomes" id="UP000199603"/>
    </source>
</evidence>
<dbReference type="STRING" id="265719.SAMN04488509_1227"/>
<evidence type="ECO:0000313" key="7">
    <source>
        <dbReference type="EMBL" id="SDE11921.1"/>
    </source>
</evidence>
<dbReference type="GO" id="GO:0006352">
    <property type="term" value="P:DNA-templated transcription initiation"/>
    <property type="evidence" value="ECO:0007669"/>
    <property type="project" value="InterPro"/>
</dbReference>
<dbReference type="GO" id="GO:0016987">
    <property type="term" value="F:sigma factor activity"/>
    <property type="evidence" value="ECO:0007669"/>
    <property type="project" value="UniProtKB-KW"/>
</dbReference>
<dbReference type="SUPFAM" id="SSF88946">
    <property type="entry name" value="Sigma2 domain of RNA polymerase sigma factors"/>
    <property type="match status" value="1"/>
</dbReference>
<dbReference type="InterPro" id="IPR036388">
    <property type="entry name" value="WH-like_DNA-bd_sf"/>
</dbReference>
<dbReference type="GO" id="GO:0003677">
    <property type="term" value="F:DNA binding"/>
    <property type="evidence" value="ECO:0007669"/>
    <property type="project" value="UniProtKB-KW"/>
</dbReference>
<evidence type="ECO:0000259" key="6">
    <source>
        <dbReference type="Pfam" id="PF04542"/>
    </source>
</evidence>
<accession>A0A1G7AAU9</accession>
<evidence type="ECO:0000256" key="4">
    <source>
        <dbReference type="ARBA" id="ARBA00023125"/>
    </source>
</evidence>
<dbReference type="PANTHER" id="PTHR43133">
    <property type="entry name" value="RNA POLYMERASE ECF-TYPE SIGMA FACTO"/>
    <property type="match status" value="1"/>
</dbReference>
<dbReference type="EMBL" id="FNAG01000022">
    <property type="protein sequence ID" value="SDE11921.1"/>
    <property type="molecule type" value="Genomic_DNA"/>
</dbReference>
<evidence type="ECO:0000256" key="2">
    <source>
        <dbReference type="ARBA" id="ARBA00023015"/>
    </source>
</evidence>
<dbReference type="Proteomes" id="UP000199603">
    <property type="component" value="Unassembled WGS sequence"/>
</dbReference>
<organism evidence="7 8">
    <name type="scientific">Aquimonas voraii</name>
    <dbReference type="NCBI Taxonomy" id="265719"/>
    <lineage>
        <taxon>Bacteria</taxon>
        <taxon>Pseudomonadati</taxon>
        <taxon>Pseudomonadota</taxon>
        <taxon>Gammaproteobacteria</taxon>
        <taxon>Lysobacterales</taxon>
        <taxon>Lysobacteraceae</taxon>
        <taxon>Aquimonas</taxon>
    </lineage>
</organism>
<feature type="domain" description="RNA polymerase sigma-70 region 2" evidence="6">
    <location>
        <begin position="11"/>
        <end position="68"/>
    </location>
</feature>
<reference evidence="7 8" key="1">
    <citation type="submission" date="2016-10" db="EMBL/GenBank/DDBJ databases">
        <authorList>
            <person name="de Groot N.N."/>
        </authorList>
    </citation>
    <scope>NUCLEOTIDE SEQUENCE [LARGE SCALE GENOMIC DNA]</scope>
    <source>
        <strain evidence="7 8">DSM 16957</strain>
    </source>
</reference>
<dbReference type="PANTHER" id="PTHR43133:SF8">
    <property type="entry name" value="RNA POLYMERASE SIGMA FACTOR HI_1459-RELATED"/>
    <property type="match status" value="1"/>
</dbReference>
<dbReference type="InterPro" id="IPR007627">
    <property type="entry name" value="RNA_pol_sigma70_r2"/>
</dbReference>
<proteinExistence type="inferred from homology"/>
<keyword evidence="3" id="KW-0731">Sigma factor</keyword>
<dbReference type="Gene3D" id="1.10.1740.10">
    <property type="match status" value="1"/>
</dbReference>
<evidence type="ECO:0000256" key="3">
    <source>
        <dbReference type="ARBA" id="ARBA00023082"/>
    </source>
</evidence>
<dbReference type="InterPro" id="IPR039425">
    <property type="entry name" value="RNA_pol_sigma-70-like"/>
</dbReference>
<protein>
    <submittedName>
        <fullName evidence="7">RNA polymerase sigma-70 factor, ECF subfamily</fullName>
    </submittedName>
</protein>
<evidence type="ECO:0000256" key="1">
    <source>
        <dbReference type="ARBA" id="ARBA00010641"/>
    </source>
</evidence>
<dbReference type="AlphaFoldDB" id="A0A1G7AAU9"/>
<gene>
    <name evidence="7" type="ORF">SAMN04488509_1227</name>
</gene>
<dbReference type="Pfam" id="PF04542">
    <property type="entry name" value="Sigma70_r2"/>
    <property type="match status" value="1"/>
</dbReference>
<evidence type="ECO:0000256" key="5">
    <source>
        <dbReference type="ARBA" id="ARBA00023163"/>
    </source>
</evidence>
<keyword evidence="2" id="KW-0805">Transcription regulation</keyword>
<keyword evidence="5" id="KW-0804">Transcription</keyword>
<dbReference type="InterPro" id="IPR013325">
    <property type="entry name" value="RNA_pol_sigma_r2"/>
</dbReference>
<dbReference type="Gene3D" id="1.10.10.10">
    <property type="entry name" value="Winged helix-like DNA-binding domain superfamily/Winged helix DNA-binding domain"/>
    <property type="match status" value="1"/>
</dbReference>
<dbReference type="SUPFAM" id="SSF88659">
    <property type="entry name" value="Sigma3 and sigma4 domains of RNA polymerase sigma factors"/>
    <property type="match status" value="1"/>
</dbReference>
<dbReference type="InterPro" id="IPR013324">
    <property type="entry name" value="RNA_pol_sigma_r3/r4-like"/>
</dbReference>
<dbReference type="RefSeq" id="WP_091246007.1">
    <property type="nucleotide sequence ID" value="NZ_FNAG01000022.1"/>
</dbReference>
<comment type="similarity">
    <text evidence="1">Belongs to the sigma-70 factor family. ECF subfamily.</text>
</comment>
<name>A0A1G7AAU9_9GAMM</name>
<sequence length="162" mass="18259">MNRLGDEDFQRAYRYAIALTGDREQAYDVVHTAVTHWLAAPTAAVESPLAYFLRIVRNVFLADVRRAAQMRWSPIEDAEAVIPADLRALEDVQLERAWLERIWGDFTSAEREVLFLWAVEGYTVDEISAQTGAPRGTLLARMHRLRRKFSGDAAGARAGVTP</sequence>
<keyword evidence="4" id="KW-0238">DNA-binding</keyword>
<keyword evidence="8" id="KW-1185">Reference proteome</keyword>